<evidence type="ECO:0000256" key="2">
    <source>
        <dbReference type="ARBA" id="ARBA00022448"/>
    </source>
</evidence>
<dbReference type="Pfam" id="PF00122">
    <property type="entry name" value="E1-E2_ATPase"/>
    <property type="match status" value="1"/>
</dbReference>
<dbReference type="FunFam" id="2.70.150.10:FF:000029">
    <property type="entry name" value="Calcium-transporting ATPase"/>
    <property type="match status" value="1"/>
</dbReference>
<evidence type="ECO:0000256" key="13">
    <source>
        <dbReference type="ARBA" id="ARBA00023136"/>
    </source>
</evidence>
<comment type="function">
    <text evidence="14">Catalyzes the hydrolysis of ATP coupled with the transport of calcium.</text>
</comment>
<dbReference type="SMART" id="SM00831">
    <property type="entry name" value="Cation_ATPase_N"/>
    <property type="match status" value="1"/>
</dbReference>
<feature type="transmembrane region" description="Helical" evidence="14">
    <location>
        <begin position="215"/>
        <end position="235"/>
    </location>
</feature>
<dbReference type="PROSITE" id="PS00154">
    <property type="entry name" value="ATPASE_E1_E2"/>
    <property type="match status" value="1"/>
</dbReference>
<feature type="transmembrane region" description="Helical" evidence="14">
    <location>
        <begin position="372"/>
        <end position="391"/>
    </location>
</feature>
<evidence type="ECO:0000256" key="7">
    <source>
        <dbReference type="ARBA" id="ARBA00022837"/>
    </source>
</evidence>
<dbReference type="CDD" id="cd02081">
    <property type="entry name" value="P-type_ATPase_Ca_PMCA-like"/>
    <property type="match status" value="1"/>
</dbReference>
<dbReference type="InterPro" id="IPR023298">
    <property type="entry name" value="ATPase_P-typ_TM_dom_sf"/>
</dbReference>
<organism evidence="17 20">
    <name type="scientific">Phytophthora rubi</name>
    <dbReference type="NCBI Taxonomy" id="129364"/>
    <lineage>
        <taxon>Eukaryota</taxon>
        <taxon>Sar</taxon>
        <taxon>Stramenopiles</taxon>
        <taxon>Oomycota</taxon>
        <taxon>Peronosporomycetes</taxon>
        <taxon>Peronosporales</taxon>
        <taxon>Peronosporaceae</taxon>
        <taxon>Phytophthora</taxon>
    </lineage>
</organism>
<dbReference type="Gene3D" id="1.20.1110.10">
    <property type="entry name" value="Calcium-transporting ATPase, transmembrane domain"/>
    <property type="match status" value="1"/>
</dbReference>
<keyword evidence="9" id="KW-0460">Magnesium</keyword>
<reference evidence="19 20" key="1">
    <citation type="submission" date="2018-09" db="EMBL/GenBank/DDBJ databases">
        <title>Genomic investigation of the strawberry pathogen Phytophthora fragariae indicates pathogenicity is determined by transcriptional variation in three key races.</title>
        <authorList>
            <person name="Adams T.M."/>
            <person name="Armitage A.D."/>
            <person name="Sobczyk M.K."/>
            <person name="Bates H.J."/>
            <person name="Dunwell J.M."/>
            <person name="Nellist C.F."/>
            <person name="Harrison R.J."/>
        </authorList>
    </citation>
    <scope>NUCLEOTIDE SEQUENCE [LARGE SCALE GENOMIC DNA]</scope>
    <source>
        <strain evidence="18 19">SCRP249</strain>
        <strain evidence="17 20">SCRP324</strain>
    </source>
</reference>
<dbReference type="Gene3D" id="3.40.1110.10">
    <property type="entry name" value="Calcium-transporting ATPase, cytoplasmic domain N"/>
    <property type="match status" value="1"/>
</dbReference>
<sequence length="1106" mass="121355">MAIYIEGPLLRPRDEVKRTTTLKRKTPRGWQCHDDDGKDNALLLALAVNTWTSGSPDATSLELCFARTMPDLTSVQPLPSSPAKSRRSNNPTSATSSIGKVAPSSPYGITLDEIRKLNQDQMTEANLEELTRIGGVAALATLLCVNLEHGLPRSEIDTNFMVRRELFGRNVFVDAPMKGLFRLFVESFQDTTLIILIIAAIASMVTGYMEHPETGWSEGVAILFGVTLVAVVTSINNYTKEKQFRALSAKNDDVLVKVLRDGKPDQVPVGEISVGDVIILETGDKVPADAVLIHGSDLKCNESSLTGEPDDVSKVKKDPFLLSSCLVASGRGECLVIAVGAESRWGKIKSKLVREQKATPLMEKLEEMAKQIGYVGMSFSIATIVAMIIIYSTSAEKKLEYSWPSYILHTFLIGVTIIVVAIPEGLPLAVTISLSYSTKKMLRDNNLIRVLAACETMGNVTSICSDKTGTLTENKMTVVQGWVLGKFYKDGFTDANRTQLSVDAKALEELAANIAVNTSAFLKNVNGVAQVQGNKTEGAVLLWMNKLNFPIMDIRREKFQVARGDRLFPFSSEKKSMAAIVRRGDGGYRLYSKGAAEVILARATKFIDIDGNVQVLTTIKRDELNHIIRQMAESALRTICIGHRDFASGELPNDLQSLTDAPDQDLVVNAIFGIQDPLRPDVTDAIRDCKRAGIMVRMVTGDNIHTASAIARQCGIMTEDGVALEGPVFRAMSVEEVSKLIPRLQVLARSSPDDKFRLVNLLKDRSEVVGVTGDGTNDAPALRTADVGMAMGITGTDLAKEASDIIIMDDKFSSIRKAVLWGRCVYDNIRKFLQFQLTVNIVALVVTFVSAVTGKEPPLNSVMMLWINLIMDTMGALALGTEAPTEALLDRRPYKKTAKLLGRCILKNIIVQSIFQLLLIFLLLIYGAENFGYHDGNECIKWEYTVKSSFPTLSYDTCVTASGDGCWSLSCDDYSSNSSVLDYPTDCLDEGCAGYDYRHYTIIFNTFVFCQLFNEFNARRTNNDWRVFNGIVANPLFMVIIVITLFVQVLLAEFGGDFTKTSGISFTHWLICLGFGALSLPVGVLMRLIPVTESPDAFANPNGISQ</sequence>
<dbReference type="NCBIfam" id="TIGR01517">
    <property type="entry name" value="ATPase-IIB_Ca"/>
    <property type="match status" value="1"/>
</dbReference>
<dbReference type="FunFam" id="3.40.50.1000:FF:000018">
    <property type="entry name" value="Calcium-transporting ATPase"/>
    <property type="match status" value="1"/>
</dbReference>
<dbReference type="SFLD" id="SFLDS00003">
    <property type="entry name" value="Haloacid_Dehalogenase"/>
    <property type="match status" value="1"/>
</dbReference>
<evidence type="ECO:0000313" key="17">
    <source>
        <dbReference type="EMBL" id="KAE9039594.1"/>
    </source>
</evidence>
<dbReference type="NCBIfam" id="TIGR01494">
    <property type="entry name" value="ATPase_P-type"/>
    <property type="match status" value="2"/>
</dbReference>
<dbReference type="GO" id="GO:0005388">
    <property type="term" value="F:P-type calcium transporter activity"/>
    <property type="evidence" value="ECO:0007669"/>
    <property type="project" value="UniProtKB-EC"/>
</dbReference>
<evidence type="ECO:0000256" key="10">
    <source>
        <dbReference type="ARBA" id="ARBA00022967"/>
    </source>
</evidence>
<keyword evidence="13 14" id="KW-0472">Membrane</keyword>
<evidence type="ECO:0000313" key="20">
    <source>
        <dbReference type="Proteomes" id="UP000435112"/>
    </source>
</evidence>
<dbReference type="Pfam" id="PF00689">
    <property type="entry name" value="Cation_ATPase_C"/>
    <property type="match status" value="1"/>
</dbReference>
<comment type="caution">
    <text evidence="14">Lacks conserved residue(s) required for the propagation of feature annotation.</text>
</comment>
<dbReference type="Gene3D" id="2.70.150.10">
    <property type="entry name" value="Calcium-transporting ATPase, cytoplasmic transduction domain A"/>
    <property type="match status" value="1"/>
</dbReference>
<dbReference type="GO" id="GO:0012505">
    <property type="term" value="C:endomembrane system"/>
    <property type="evidence" value="ECO:0007669"/>
    <property type="project" value="UniProtKB-SubCell"/>
</dbReference>
<dbReference type="Pfam" id="PF13246">
    <property type="entry name" value="Cation_ATPase"/>
    <property type="match status" value="1"/>
</dbReference>
<evidence type="ECO:0000256" key="5">
    <source>
        <dbReference type="ARBA" id="ARBA00022723"/>
    </source>
</evidence>
<evidence type="ECO:0000313" key="19">
    <source>
        <dbReference type="Proteomes" id="UP000429607"/>
    </source>
</evidence>
<keyword evidence="11 14" id="KW-1133">Transmembrane helix</keyword>
<feature type="region of interest" description="Disordered" evidence="15">
    <location>
        <begin position="74"/>
        <end position="101"/>
    </location>
</feature>
<dbReference type="Proteomes" id="UP000429607">
    <property type="component" value="Unassembled WGS sequence"/>
</dbReference>
<dbReference type="InterPro" id="IPR001757">
    <property type="entry name" value="P_typ_ATPase"/>
</dbReference>
<dbReference type="PRINTS" id="PR00119">
    <property type="entry name" value="CATATPASE"/>
</dbReference>
<dbReference type="InterPro" id="IPR059000">
    <property type="entry name" value="ATPase_P-type_domA"/>
</dbReference>
<dbReference type="GO" id="GO:0016887">
    <property type="term" value="F:ATP hydrolysis activity"/>
    <property type="evidence" value="ECO:0007669"/>
    <property type="project" value="InterPro"/>
</dbReference>
<dbReference type="EMBL" id="QXFV01000099">
    <property type="protein sequence ID" value="KAE9049998.1"/>
    <property type="molecule type" value="Genomic_DNA"/>
</dbReference>
<dbReference type="InterPro" id="IPR004014">
    <property type="entry name" value="ATPase_P-typ_cation-transptr_N"/>
</dbReference>
<comment type="caution">
    <text evidence="17">The sequence shown here is derived from an EMBL/GenBank/DDBJ whole genome shotgun (WGS) entry which is preliminary data.</text>
</comment>
<keyword evidence="4 14" id="KW-0812">Transmembrane</keyword>
<gene>
    <name evidence="18" type="ORF">PR001_g2798</name>
    <name evidence="17" type="ORF">PR002_g5412</name>
</gene>
<feature type="transmembrane region" description="Helical" evidence="14">
    <location>
        <begin position="865"/>
        <end position="889"/>
    </location>
</feature>
<comment type="catalytic activity">
    <reaction evidence="14">
        <text>Ca(2+)(in) + ATP + H2O = Ca(2+)(out) + ADP + phosphate + H(+)</text>
        <dbReference type="Rhea" id="RHEA:18105"/>
        <dbReference type="ChEBI" id="CHEBI:15377"/>
        <dbReference type="ChEBI" id="CHEBI:15378"/>
        <dbReference type="ChEBI" id="CHEBI:29108"/>
        <dbReference type="ChEBI" id="CHEBI:30616"/>
        <dbReference type="ChEBI" id="CHEBI:43474"/>
        <dbReference type="ChEBI" id="CHEBI:456216"/>
        <dbReference type="EC" id="7.2.2.10"/>
    </reaction>
</comment>
<evidence type="ECO:0000256" key="12">
    <source>
        <dbReference type="ARBA" id="ARBA00023065"/>
    </source>
</evidence>
<proteinExistence type="inferred from homology"/>
<evidence type="ECO:0000256" key="8">
    <source>
        <dbReference type="ARBA" id="ARBA00022840"/>
    </source>
</evidence>
<evidence type="ECO:0000256" key="1">
    <source>
        <dbReference type="ARBA" id="ARBA00004127"/>
    </source>
</evidence>
<dbReference type="PANTHER" id="PTHR24093">
    <property type="entry name" value="CATION TRANSPORTING ATPASE"/>
    <property type="match status" value="1"/>
</dbReference>
<dbReference type="InterPro" id="IPR023214">
    <property type="entry name" value="HAD_sf"/>
</dbReference>
<comment type="similarity">
    <text evidence="14">Belongs to the cation transport ATPase (P-type) (TC 3.A.3) family.</text>
</comment>
<keyword evidence="2 14" id="KW-0813">Transport</keyword>
<evidence type="ECO:0000259" key="16">
    <source>
        <dbReference type="SMART" id="SM00831"/>
    </source>
</evidence>
<dbReference type="Gene3D" id="3.40.50.1000">
    <property type="entry name" value="HAD superfamily/HAD-like"/>
    <property type="match status" value="1"/>
</dbReference>
<dbReference type="EC" id="7.2.2.10" evidence="14"/>
<name>A0A6A3N844_9STRA</name>
<comment type="subcellular location">
    <subcellularLocation>
        <location evidence="1">Endomembrane system</location>
        <topology evidence="1">Multi-pass membrane protein</topology>
    </subcellularLocation>
    <subcellularLocation>
        <location evidence="14">Membrane</location>
        <topology evidence="14">Multi-pass membrane protein</topology>
    </subcellularLocation>
</comment>
<feature type="transmembrane region" description="Helical" evidence="14">
    <location>
        <begin position="191"/>
        <end position="209"/>
    </location>
</feature>
<evidence type="ECO:0000256" key="15">
    <source>
        <dbReference type="SAM" id="MobiDB-lite"/>
    </source>
</evidence>
<dbReference type="AlphaFoldDB" id="A0A6A3N844"/>
<feature type="transmembrane region" description="Helical" evidence="14">
    <location>
        <begin position="1031"/>
        <end position="1054"/>
    </location>
</feature>
<keyword evidence="7 14" id="KW-0106">Calcium</keyword>
<feature type="domain" description="Cation-transporting P-type ATPase N-terminal" evidence="16">
    <location>
        <begin position="135"/>
        <end position="208"/>
    </location>
</feature>
<evidence type="ECO:0000256" key="11">
    <source>
        <dbReference type="ARBA" id="ARBA00022989"/>
    </source>
</evidence>
<keyword evidence="12 14" id="KW-0406">Ion transport</keyword>
<dbReference type="InterPro" id="IPR018303">
    <property type="entry name" value="ATPase_P-typ_P_site"/>
</dbReference>
<protein>
    <recommendedName>
        <fullName evidence="14">Calcium-transporting ATPase</fullName>
        <ecNumber evidence="14">7.2.2.10</ecNumber>
    </recommendedName>
</protein>
<dbReference type="SUPFAM" id="SSF81665">
    <property type="entry name" value="Calcium ATPase, transmembrane domain M"/>
    <property type="match status" value="1"/>
</dbReference>
<dbReference type="InterPro" id="IPR006068">
    <property type="entry name" value="ATPase_P-typ_cation-transptr_C"/>
</dbReference>
<evidence type="ECO:0000256" key="14">
    <source>
        <dbReference type="RuleBase" id="RU361146"/>
    </source>
</evidence>
<dbReference type="Pfam" id="PF00690">
    <property type="entry name" value="Cation_ATPase_N"/>
    <property type="match status" value="1"/>
</dbReference>
<dbReference type="GO" id="GO:0005524">
    <property type="term" value="F:ATP binding"/>
    <property type="evidence" value="ECO:0007669"/>
    <property type="project" value="UniProtKB-KW"/>
</dbReference>
<dbReference type="OrthoDB" id="116380at2759"/>
<dbReference type="EMBL" id="QXFU01000229">
    <property type="protein sequence ID" value="KAE9039594.1"/>
    <property type="molecule type" value="Genomic_DNA"/>
</dbReference>
<dbReference type="PRINTS" id="PR00120">
    <property type="entry name" value="HATPASE"/>
</dbReference>
<keyword evidence="10" id="KW-1278">Translocase</keyword>
<keyword evidence="5" id="KW-0479">Metal-binding</keyword>
<dbReference type="InterPro" id="IPR044492">
    <property type="entry name" value="P_typ_ATPase_HD_dom"/>
</dbReference>
<evidence type="ECO:0000256" key="3">
    <source>
        <dbReference type="ARBA" id="ARBA00022568"/>
    </source>
</evidence>
<feature type="transmembrane region" description="Helical" evidence="14">
    <location>
        <begin position="1066"/>
        <end position="1089"/>
    </location>
</feature>
<evidence type="ECO:0000256" key="6">
    <source>
        <dbReference type="ARBA" id="ARBA00022741"/>
    </source>
</evidence>
<dbReference type="GO" id="GO:0046872">
    <property type="term" value="F:metal ion binding"/>
    <property type="evidence" value="ECO:0007669"/>
    <property type="project" value="UniProtKB-KW"/>
</dbReference>
<feature type="compositionally biased region" description="Polar residues" evidence="15">
    <location>
        <begin position="88"/>
        <end position="98"/>
    </location>
</feature>
<dbReference type="GO" id="GO:0005886">
    <property type="term" value="C:plasma membrane"/>
    <property type="evidence" value="ECO:0007669"/>
    <property type="project" value="TreeGrafter"/>
</dbReference>
<evidence type="ECO:0000313" key="18">
    <source>
        <dbReference type="EMBL" id="KAE9049998.1"/>
    </source>
</evidence>
<keyword evidence="8 14" id="KW-0067">ATP-binding</keyword>
<keyword evidence="3 14" id="KW-0109">Calcium transport</keyword>
<dbReference type="InterPro" id="IPR008250">
    <property type="entry name" value="ATPase_P-typ_transduc_dom_A_sf"/>
</dbReference>
<dbReference type="PANTHER" id="PTHR24093:SF369">
    <property type="entry name" value="CALCIUM-TRANSPORTING ATPASE"/>
    <property type="match status" value="1"/>
</dbReference>
<dbReference type="InterPro" id="IPR006408">
    <property type="entry name" value="P-type_ATPase_IIB"/>
</dbReference>
<dbReference type="SUPFAM" id="SSF56784">
    <property type="entry name" value="HAD-like"/>
    <property type="match status" value="1"/>
</dbReference>
<dbReference type="Proteomes" id="UP000435112">
    <property type="component" value="Unassembled WGS sequence"/>
</dbReference>
<feature type="transmembrane region" description="Helical" evidence="14">
    <location>
        <begin position="909"/>
        <end position="928"/>
    </location>
</feature>
<dbReference type="SUPFAM" id="SSF81653">
    <property type="entry name" value="Calcium ATPase, transduction domain A"/>
    <property type="match status" value="1"/>
</dbReference>
<evidence type="ECO:0000256" key="9">
    <source>
        <dbReference type="ARBA" id="ARBA00022842"/>
    </source>
</evidence>
<dbReference type="SFLD" id="SFLDG00002">
    <property type="entry name" value="C1.7:_P-type_atpase_like"/>
    <property type="match status" value="1"/>
</dbReference>
<feature type="transmembrane region" description="Helical" evidence="14">
    <location>
        <begin position="832"/>
        <end position="853"/>
    </location>
</feature>
<dbReference type="SFLD" id="SFLDF00027">
    <property type="entry name" value="p-type_atpase"/>
    <property type="match status" value="1"/>
</dbReference>
<accession>A0A6A3N844</accession>
<dbReference type="SUPFAM" id="SSF81660">
    <property type="entry name" value="Metal cation-transporting ATPase, ATP-binding domain N"/>
    <property type="match status" value="1"/>
</dbReference>
<dbReference type="InterPro" id="IPR036412">
    <property type="entry name" value="HAD-like_sf"/>
</dbReference>
<keyword evidence="6 14" id="KW-0547">Nucleotide-binding</keyword>
<dbReference type="InterPro" id="IPR023299">
    <property type="entry name" value="ATPase_P-typ_cyto_dom_N"/>
</dbReference>
<evidence type="ECO:0000256" key="4">
    <source>
        <dbReference type="ARBA" id="ARBA00022692"/>
    </source>
</evidence>
<feature type="transmembrane region" description="Helical" evidence="14">
    <location>
        <begin position="411"/>
        <end position="434"/>
    </location>
</feature>